<organism evidence="1 2">
    <name type="scientific">Zalaria obscura</name>
    <dbReference type="NCBI Taxonomy" id="2024903"/>
    <lineage>
        <taxon>Eukaryota</taxon>
        <taxon>Fungi</taxon>
        <taxon>Dikarya</taxon>
        <taxon>Ascomycota</taxon>
        <taxon>Pezizomycotina</taxon>
        <taxon>Dothideomycetes</taxon>
        <taxon>Dothideomycetidae</taxon>
        <taxon>Dothideales</taxon>
        <taxon>Zalariaceae</taxon>
        <taxon>Zalaria</taxon>
    </lineage>
</organism>
<reference evidence="1" key="1">
    <citation type="submission" date="2024-02" db="EMBL/GenBank/DDBJ databases">
        <title>Metagenome Assembled Genome of Zalaria obscura JY119.</title>
        <authorList>
            <person name="Vighnesh L."/>
            <person name="Jagadeeshwari U."/>
            <person name="Venkata Ramana C."/>
            <person name="Sasikala C."/>
        </authorList>
    </citation>
    <scope>NUCLEOTIDE SEQUENCE</scope>
    <source>
        <strain evidence="1">JY119</strain>
    </source>
</reference>
<accession>A0ACC3S6U8</accession>
<protein>
    <submittedName>
        <fullName evidence="1">Iqgap-related protein</fullName>
    </submittedName>
</protein>
<comment type="caution">
    <text evidence="1">The sequence shown here is derived from an EMBL/GenBank/DDBJ whole genome shotgun (WGS) entry which is preliminary data.</text>
</comment>
<dbReference type="EMBL" id="JAMKPW020000040">
    <property type="protein sequence ID" value="KAK8198624.1"/>
    <property type="molecule type" value="Genomic_DNA"/>
</dbReference>
<proteinExistence type="predicted"/>
<evidence type="ECO:0000313" key="2">
    <source>
        <dbReference type="Proteomes" id="UP001320706"/>
    </source>
</evidence>
<sequence length="1701" mass="194819">MAYSSYSPSSRPPLGNHHLASVSTPSPLRHSSNATPTLYPYANGSPSTSPTRTGTVSYAANGSHDTRPGHRRGLSEFSASNEYVPRKDLGLPLSPENFRAALRPLQQAPSNTPTLSHSRSQSFDPKMQENGTSSPYSPASPPMKSRPHSLAISRSDSIRAPVHDRSRPSGPQVHFATQPTVIDKPNLEGLEKSSTGYLRTLSKYTQNGSEEDFAIKSPEQEVAGLHGRRRLQRTMTKRDKRDGGMSKFASGWQATKWIDQQRQFLQAYEYLCHIGEAKEWIEDIIHKEIPPIVQLEEALRDGVTLAEIVQALCPDKPFRIFRRPKLQFRHSDNIAAFFRYLADVELPELFRFELVDLYEKKNIPKVIYCVHALSWLLFRKGIVDFRIGNLVGQLQFEDHELETMQKGLDKAGISMPNFSGMSADFGVPEPEPVESEEDRIDRELAENESSIVDLQSQIRGAMIRNKLGDTMQDLWDFEVKLVELQSMIRGDFSRQIVEYRLNMRRFAVQLQSVVRGYLVRSRRKTRERHWKDREKQVITLQSLVRARQAREDIRYIKSKMQRHDSGVRNLQAAIRGALARWNVGDQFYATREAEEPVIYLQAAIRGALSRQKADEQYTQTREASTQIVGLQASMRGLLVRRSVESQLAVLQHQSMAVTKLQASLRGMVGRQGQASLRKALEAKSPLWIRLQSLARGQAQRAAVKSTRQALNAQIPIFRTLQAVARASDVRRNVTETKAELSQHEPAVQVLQSFARAHVYRRKHEADLLALHKQAPAITELQALARACIQRQQTFDLLCEMNKHDDQTVALQSMARAMLIRGNIGSLLAELEAEEDGIVALQALIRGGLVRRSFVEKKRFYRQNMEKVIKIQSFVRGKQQGEAYKSLTTGKNPPVGTVKNFVHLLNDSDFDFDEELEFERLRKTVVQHVRQNEMAEQYIDQLDIKIALLVKNKITLDEVVKHQKHFGGHVGSLLNNKDLASKDPFDLRALNKNSRKKLEHYQELFFVLQTQPQYLARLFKKLKEQGMPEKEGKRMEMLMMGLFGFAQKRREEYYLLKLIARSISEEADSSPSLQDYLRGSFFWTKLFNAYIRSPRDRKYMRDLFGPLVRESIFENPELDLESDPMQIYRSSINNEELRTGQRSRRNPDIPREEAIRDPETRETFIAHLQDLRDIADQFFVLLEETMHRMPFGVRYIGQQTFRILCARFPHEEQGHLLQVVGNWIWKNYLVPALTQPEMWGVIDRGLSPLHRKNLSEVGKVLGQVATGRLFGGENVYLQPLNTWVSEAIERLNEIWSILINVRDAERQFDIDEFNDLFARTKPTLYIKMADIFAIHQLVASDLPYICPTQDDVLPEIIRELGSAKNNENEMMGVSTTEISLQLSPKFHDVQDPDAEIKSLFMETKRLVLYIIRVQSGANLLDILVRPITVEDEDKWLALLDEEIMHEQHQHNKTRPAYAASIAENPASTLLDITSMTYAELKSAALENILLLEQHGRLTRQNQYQDLLNAIALDIRTKHRRRLQRAREMEGVRATLAQLDSKASFLDEQLASYNDYIEQAMITLQNKKGKKRFLLPFTKQYNHERELARSGRTPKFGSFKYSARSLAEKGVLVSWAGYNEQQWGRINITISSDEVGVFHLEGSMGSLMIPGASASVPLDDLLQAQFDNHQFMTLFKSGGNGEGLKLNVNLFLHLVFKKFYREE</sequence>
<evidence type="ECO:0000313" key="1">
    <source>
        <dbReference type="EMBL" id="KAK8198624.1"/>
    </source>
</evidence>
<name>A0ACC3S6U8_9PEZI</name>
<gene>
    <name evidence="1" type="primary">IQG1</name>
    <name evidence="1" type="ORF">M8818_006491</name>
</gene>
<dbReference type="Proteomes" id="UP001320706">
    <property type="component" value="Unassembled WGS sequence"/>
</dbReference>
<keyword evidence="2" id="KW-1185">Reference proteome</keyword>